<protein>
    <submittedName>
        <fullName evidence="1">Uncharacterized protein</fullName>
    </submittedName>
</protein>
<name>A0A8X8AAJ2_POPTO</name>
<dbReference type="AlphaFoldDB" id="A0A8X8AAJ2"/>
<comment type="caution">
    <text evidence="1">The sequence shown here is derived from an EMBL/GenBank/DDBJ whole genome shotgun (WGS) entry which is preliminary data.</text>
</comment>
<organism evidence="1 2">
    <name type="scientific">Populus tomentosa</name>
    <name type="common">Chinese white poplar</name>
    <dbReference type="NCBI Taxonomy" id="118781"/>
    <lineage>
        <taxon>Eukaryota</taxon>
        <taxon>Viridiplantae</taxon>
        <taxon>Streptophyta</taxon>
        <taxon>Embryophyta</taxon>
        <taxon>Tracheophyta</taxon>
        <taxon>Spermatophyta</taxon>
        <taxon>Magnoliopsida</taxon>
        <taxon>eudicotyledons</taxon>
        <taxon>Gunneridae</taxon>
        <taxon>Pentapetalae</taxon>
        <taxon>rosids</taxon>
        <taxon>fabids</taxon>
        <taxon>Malpighiales</taxon>
        <taxon>Salicaceae</taxon>
        <taxon>Saliceae</taxon>
        <taxon>Populus</taxon>
    </lineage>
</organism>
<keyword evidence="2" id="KW-1185">Reference proteome</keyword>
<evidence type="ECO:0000313" key="2">
    <source>
        <dbReference type="Proteomes" id="UP000886885"/>
    </source>
</evidence>
<proteinExistence type="predicted"/>
<reference evidence="1" key="1">
    <citation type="journal article" date="2020" name="bioRxiv">
        <title>Hybrid origin of Populus tomentosa Carr. identified through genome sequencing and phylogenomic analysis.</title>
        <authorList>
            <person name="An X."/>
            <person name="Gao K."/>
            <person name="Chen Z."/>
            <person name="Li J."/>
            <person name="Yang X."/>
            <person name="Yang X."/>
            <person name="Zhou J."/>
            <person name="Guo T."/>
            <person name="Zhao T."/>
            <person name="Huang S."/>
            <person name="Miao D."/>
            <person name="Khan W.U."/>
            <person name="Rao P."/>
            <person name="Ye M."/>
            <person name="Lei B."/>
            <person name="Liao W."/>
            <person name="Wang J."/>
            <person name="Ji L."/>
            <person name="Li Y."/>
            <person name="Guo B."/>
            <person name="Mustafa N.S."/>
            <person name="Li S."/>
            <person name="Yun Q."/>
            <person name="Keller S.R."/>
            <person name="Mao J."/>
            <person name="Zhang R."/>
            <person name="Strauss S.H."/>
        </authorList>
    </citation>
    <scope>NUCLEOTIDE SEQUENCE</scope>
    <source>
        <strain evidence="1">GM15</strain>
        <tissue evidence="1">Leaf</tissue>
    </source>
</reference>
<dbReference type="Proteomes" id="UP000886885">
    <property type="component" value="Chromosome 3A"/>
</dbReference>
<accession>A0A8X8AAJ2</accession>
<dbReference type="EMBL" id="JAAWWB010000005">
    <property type="protein sequence ID" value="KAG6783495.1"/>
    <property type="molecule type" value="Genomic_DNA"/>
</dbReference>
<evidence type="ECO:0000313" key="1">
    <source>
        <dbReference type="EMBL" id="KAG6783495.1"/>
    </source>
</evidence>
<dbReference type="OrthoDB" id="613763at2759"/>
<sequence>MINSCQDSDVDVTKQRIEEIVRTLVLDYAIMEVESDGMAEFTKIPIGPLMLLPAGMPLNFFVIKFFRIAVHEYLDNLESWKNRMETEFRTLCAGILFSPGVISTDDPKLIMMAVQLLVYAPTLPA</sequence>
<gene>
    <name evidence="1" type="ORF">POTOM_012944</name>
</gene>